<comment type="caution">
    <text evidence="3">The sequence shown here is derived from an EMBL/GenBank/DDBJ whole genome shotgun (WGS) entry which is preliminary data.</text>
</comment>
<dbReference type="CDD" id="cd05825">
    <property type="entry name" value="LbH_wcaF_like"/>
    <property type="match status" value="1"/>
</dbReference>
<dbReference type="EMBL" id="JAZAQF010000012">
    <property type="protein sequence ID" value="MFG3816412.1"/>
    <property type="molecule type" value="Genomic_DNA"/>
</dbReference>
<dbReference type="NCBIfam" id="NF007797">
    <property type="entry name" value="PRK10502.1"/>
    <property type="match status" value="1"/>
</dbReference>
<comment type="similarity">
    <text evidence="1">Belongs to the transferase hexapeptide repeat family.</text>
</comment>
<dbReference type="InterPro" id="IPR051159">
    <property type="entry name" value="Hexapeptide_acetyltransf"/>
</dbReference>
<keyword evidence="2" id="KW-0808">Transferase</keyword>
<evidence type="ECO:0000256" key="2">
    <source>
        <dbReference type="ARBA" id="ARBA00022679"/>
    </source>
</evidence>
<gene>
    <name evidence="3" type="primary">hpsU</name>
    <name evidence="3" type="ORF">VPK24_02095</name>
</gene>
<dbReference type="PANTHER" id="PTHR23416:SF23">
    <property type="entry name" value="ACETYLTRANSFERASE C18B11.09C-RELATED"/>
    <property type="match status" value="1"/>
</dbReference>
<proteinExistence type="inferred from homology"/>
<accession>A0ABW7C5J0</accession>
<evidence type="ECO:0000256" key="1">
    <source>
        <dbReference type="ARBA" id="ARBA00007274"/>
    </source>
</evidence>
<dbReference type="PANTHER" id="PTHR23416">
    <property type="entry name" value="SIALIC ACID SYNTHASE-RELATED"/>
    <property type="match status" value="1"/>
</dbReference>
<dbReference type="Gene3D" id="2.160.10.10">
    <property type="entry name" value="Hexapeptide repeat proteins"/>
    <property type="match status" value="1"/>
</dbReference>
<protein>
    <submittedName>
        <fullName evidence="3">Hormogonium polysaccharide biosynthesis acetyltransferase HpsU</fullName>
    </submittedName>
</protein>
<dbReference type="NCBIfam" id="NF038307">
    <property type="entry name" value="EPS_acetyl_HpsU"/>
    <property type="match status" value="1"/>
</dbReference>
<sequence length="221" mass="24945">MTVPHNFERATQSYAHHDRVNPVVTDEPAWFDLSRYDQSWFDRGRPGWFILLWWLIQGTLFPLSPHPANGFRCWLLRCFGAKIGKRVVIRSSARFTYPWKVQIGDWSWVGDHVTFYSLDRIEVGSHCIISQGSYLCTGSHDIHDQTFGLLVEPVVIGNGTWVATDCFVAPGVRIGANSIIGARSTVLMNIPARSIAWGNPCKPQRARSLDRCQSSSTIPSQ</sequence>
<evidence type="ECO:0000313" key="4">
    <source>
        <dbReference type="Proteomes" id="UP001604335"/>
    </source>
</evidence>
<name>A0ABW7C5J0_9CYAN</name>
<organism evidence="3 4">
    <name type="scientific">Limnothrix redekei LRLZ20PSL1</name>
    <dbReference type="NCBI Taxonomy" id="3112953"/>
    <lineage>
        <taxon>Bacteria</taxon>
        <taxon>Bacillati</taxon>
        <taxon>Cyanobacteriota</taxon>
        <taxon>Cyanophyceae</taxon>
        <taxon>Pseudanabaenales</taxon>
        <taxon>Pseudanabaenaceae</taxon>
        <taxon>Limnothrix</taxon>
    </lineage>
</organism>
<dbReference type="InterPro" id="IPR011004">
    <property type="entry name" value="Trimer_LpxA-like_sf"/>
</dbReference>
<dbReference type="RefSeq" id="WP_190527071.1">
    <property type="nucleotide sequence ID" value="NZ_JAZAQF010000012.1"/>
</dbReference>
<dbReference type="SUPFAM" id="SSF51161">
    <property type="entry name" value="Trimeric LpxA-like enzymes"/>
    <property type="match status" value="1"/>
</dbReference>
<dbReference type="Proteomes" id="UP001604335">
    <property type="component" value="Unassembled WGS sequence"/>
</dbReference>
<keyword evidence="4" id="KW-1185">Reference proteome</keyword>
<dbReference type="InterPro" id="IPR001451">
    <property type="entry name" value="Hexapep"/>
</dbReference>
<reference evidence="4" key="1">
    <citation type="journal article" date="2024" name="Algal Res.">
        <title>Biochemical, toxicological and genomic investigation of a high-biomass producing Limnothrix strain isolated from Italian shallow drinking water reservoir.</title>
        <authorList>
            <person name="Simonazzi M."/>
            <person name="Shishido T.K."/>
            <person name="Delbaje E."/>
            <person name="Wahlsten M."/>
            <person name="Fewer D.P."/>
            <person name="Sivonen K."/>
            <person name="Pezzolesi L."/>
            <person name="Pistocchi R."/>
        </authorList>
    </citation>
    <scope>NUCLEOTIDE SEQUENCE [LARGE SCALE GENOMIC DNA]</scope>
    <source>
        <strain evidence="4">LRLZ20PSL1</strain>
    </source>
</reference>
<evidence type="ECO:0000313" key="3">
    <source>
        <dbReference type="EMBL" id="MFG3816412.1"/>
    </source>
</evidence>
<dbReference type="Pfam" id="PF00132">
    <property type="entry name" value="Hexapep"/>
    <property type="match status" value="1"/>
</dbReference>